<gene>
    <name evidence="2" type="ORF">HK414_01210</name>
</gene>
<accession>A0ABX6NZX5</accession>
<reference evidence="2 3" key="1">
    <citation type="submission" date="2020-05" db="EMBL/GenBank/DDBJ databases">
        <title>Ramlibacter rhizophilus sp. nov., isolated from rhizosphere soil of national flower Mugunghwa from South Korea.</title>
        <authorList>
            <person name="Zheng-Fei Y."/>
            <person name="Huan T."/>
        </authorList>
    </citation>
    <scope>NUCLEOTIDE SEQUENCE [LARGE SCALE GENOMIC DNA]</scope>
    <source>
        <strain evidence="2 3">H242</strain>
    </source>
</reference>
<proteinExistence type="inferred from homology"/>
<evidence type="ECO:0000313" key="2">
    <source>
        <dbReference type="EMBL" id="QJW83336.1"/>
    </source>
</evidence>
<organism evidence="2 3">
    <name type="scientific">Ramlibacter terrae</name>
    <dbReference type="NCBI Taxonomy" id="2732511"/>
    <lineage>
        <taxon>Bacteria</taxon>
        <taxon>Pseudomonadati</taxon>
        <taxon>Pseudomonadota</taxon>
        <taxon>Betaproteobacteria</taxon>
        <taxon>Burkholderiales</taxon>
        <taxon>Comamonadaceae</taxon>
        <taxon>Ramlibacter</taxon>
    </lineage>
</organism>
<dbReference type="InterPro" id="IPR003226">
    <property type="entry name" value="MYG1_exonuclease"/>
</dbReference>
<dbReference type="Proteomes" id="UP000500826">
    <property type="component" value="Chromosome"/>
</dbReference>
<sequence>MSLLNTSWLEERELDAPALAALQLERFHEAMAVVRRALQRFVLRAIGRAVAADDVRRAERPLQGRVLLLREGGMPWTRVVVDEMPDVLLVVYPESLRAQYQLRTVPAATGSFASRMDLPAAWAGLRDDQLSAVTGVSDAVFCHMNLFIAGARSWKARCGWRRWRWRFPLPPSPSGRGMG</sequence>
<name>A0ABX6NZX5_9BURK</name>
<keyword evidence="3" id="KW-1185">Reference proteome</keyword>
<dbReference type="EMBL" id="CP053418">
    <property type="protein sequence ID" value="QJW83336.1"/>
    <property type="molecule type" value="Genomic_DNA"/>
</dbReference>
<dbReference type="PANTHER" id="PTHR11215">
    <property type="entry name" value="METAL DEPENDENT HYDROLASE - RELATED"/>
    <property type="match status" value="1"/>
</dbReference>
<protein>
    <submittedName>
        <fullName evidence="2">Uncharacterized protein</fullName>
    </submittedName>
</protein>
<dbReference type="PANTHER" id="PTHR11215:SF1">
    <property type="entry name" value="MYG1 EXONUCLEASE"/>
    <property type="match status" value="1"/>
</dbReference>
<reference evidence="2 3" key="2">
    <citation type="submission" date="2020-05" db="EMBL/GenBank/DDBJ databases">
        <authorList>
            <person name="Khan S.A."/>
            <person name="Jeon C.O."/>
            <person name="Chun B.H."/>
        </authorList>
    </citation>
    <scope>NUCLEOTIDE SEQUENCE [LARGE SCALE GENOMIC DNA]</scope>
    <source>
        <strain evidence="2 3">H242</strain>
    </source>
</reference>
<evidence type="ECO:0000256" key="1">
    <source>
        <dbReference type="ARBA" id="ARBA00010105"/>
    </source>
</evidence>
<dbReference type="Pfam" id="PF03690">
    <property type="entry name" value="MYG1_exonuc"/>
    <property type="match status" value="1"/>
</dbReference>
<evidence type="ECO:0000313" key="3">
    <source>
        <dbReference type="Proteomes" id="UP000500826"/>
    </source>
</evidence>
<comment type="similarity">
    <text evidence="1">Belongs to the MYG1 family.</text>
</comment>